<dbReference type="Gene3D" id="1.10.10.60">
    <property type="entry name" value="Homeodomain-like"/>
    <property type="match status" value="1"/>
</dbReference>
<evidence type="ECO:0000256" key="2">
    <source>
        <dbReference type="ARBA" id="ARBA00023125"/>
    </source>
</evidence>
<dbReference type="GO" id="GO:0043565">
    <property type="term" value="F:sequence-specific DNA binding"/>
    <property type="evidence" value="ECO:0007669"/>
    <property type="project" value="InterPro"/>
</dbReference>
<dbReference type="InterPro" id="IPR029062">
    <property type="entry name" value="Class_I_gatase-like"/>
</dbReference>
<dbReference type="PANTHER" id="PTHR43130:SF3">
    <property type="entry name" value="HTH-TYPE TRANSCRIPTIONAL REGULATOR RV1931C"/>
    <property type="match status" value="1"/>
</dbReference>
<keyword evidence="1" id="KW-0805">Transcription regulation</keyword>
<dbReference type="InterPro" id="IPR018060">
    <property type="entry name" value="HTH_AraC"/>
</dbReference>
<reference evidence="5 6" key="1">
    <citation type="submission" date="2018-04" db="EMBL/GenBank/DDBJ databases">
        <title>Genomic Encyclopedia of Archaeal and Bacterial Type Strains, Phase II (KMG-II): from individual species to whole genera.</title>
        <authorList>
            <person name="Goeker M."/>
        </authorList>
    </citation>
    <scope>NUCLEOTIDE SEQUENCE [LARGE SCALE GENOMIC DNA]</scope>
    <source>
        <strain evidence="5 6">DSM 12244</strain>
    </source>
</reference>
<keyword evidence="2" id="KW-0238">DNA-binding</keyword>
<dbReference type="InterPro" id="IPR002818">
    <property type="entry name" value="DJ-1/PfpI"/>
</dbReference>
<protein>
    <submittedName>
        <fullName evidence="5">Transcriptional regulator GlxA family with amidase domain</fullName>
    </submittedName>
</protein>
<dbReference type="RefSeq" id="WP_037906145.1">
    <property type="nucleotide sequence ID" value="NZ_CANMAK010000007.1"/>
</dbReference>
<evidence type="ECO:0000259" key="4">
    <source>
        <dbReference type="PROSITE" id="PS01124"/>
    </source>
</evidence>
<dbReference type="SMART" id="SM00342">
    <property type="entry name" value="HTH_ARAC"/>
    <property type="match status" value="1"/>
</dbReference>
<dbReference type="PROSITE" id="PS51257">
    <property type="entry name" value="PROKAR_LIPOPROTEIN"/>
    <property type="match status" value="1"/>
</dbReference>
<evidence type="ECO:0000313" key="6">
    <source>
        <dbReference type="Proteomes" id="UP000244092"/>
    </source>
</evidence>
<dbReference type="EMBL" id="QBKU01000001">
    <property type="protein sequence ID" value="PTX75753.1"/>
    <property type="molecule type" value="Genomic_DNA"/>
</dbReference>
<sequence>MNSARLIDQTTAPRSYAFVLLPGFSTLGFSCALDTLALANHHPSGQKFYKWRLISESGEPVRAYNGVSIEVDSGLTELDRNETLIVCAGENAGRGSTKPLLNWLRRETRKGMDYGALSSGTYTLALAGLIGGKRVTTHWEYKTALAEMLPDVIMEDTLYSVDGRVFTSAGNVASMDLMLHRVNKDYGNDIATWVADQMVYTVPRVHSQRQRMSLQSRPEVRNAKLLLALQIMENNLEDPLRPEEIAGVVTLSTRQLERLFAKYLSTSPKRYYLHLRLEKARNLLRQTDLSVTDVCVACGFKSLSHFSKSYRSAYGIPPGMEASDGKVLWSDSVHR</sequence>
<dbReference type="AlphaFoldDB" id="A0A2T6CJR9"/>
<evidence type="ECO:0000256" key="1">
    <source>
        <dbReference type="ARBA" id="ARBA00023015"/>
    </source>
</evidence>
<dbReference type="CDD" id="cd03136">
    <property type="entry name" value="GATase1_AraC_ArgR_like"/>
    <property type="match status" value="1"/>
</dbReference>
<dbReference type="Pfam" id="PF12833">
    <property type="entry name" value="HTH_18"/>
    <property type="match status" value="1"/>
</dbReference>
<dbReference type="GeneID" id="72439325"/>
<dbReference type="InterPro" id="IPR052158">
    <property type="entry name" value="INH-QAR"/>
</dbReference>
<organism evidence="5 6">
    <name type="scientific">Sulfitobacter mediterraneus</name>
    <dbReference type="NCBI Taxonomy" id="83219"/>
    <lineage>
        <taxon>Bacteria</taxon>
        <taxon>Pseudomonadati</taxon>
        <taxon>Pseudomonadota</taxon>
        <taxon>Alphaproteobacteria</taxon>
        <taxon>Rhodobacterales</taxon>
        <taxon>Roseobacteraceae</taxon>
        <taxon>Sulfitobacter</taxon>
    </lineage>
</organism>
<dbReference type="Pfam" id="PF01965">
    <property type="entry name" value="DJ-1_PfpI"/>
    <property type="match status" value="1"/>
</dbReference>
<gene>
    <name evidence="5" type="ORF">C8N31_101413</name>
</gene>
<evidence type="ECO:0000313" key="5">
    <source>
        <dbReference type="EMBL" id="PTX75753.1"/>
    </source>
</evidence>
<comment type="caution">
    <text evidence="5">The sequence shown here is derived from an EMBL/GenBank/DDBJ whole genome shotgun (WGS) entry which is preliminary data.</text>
</comment>
<dbReference type="PROSITE" id="PS01124">
    <property type="entry name" value="HTH_ARAC_FAMILY_2"/>
    <property type="match status" value="1"/>
</dbReference>
<dbReference type="PANTHER" id="PTHR43130">
    <property type="entry name" value="ARAC-FAMILY TRANSCRIPTIONAL REGULATOR"/>
    <property type="match status" value="1"/>
</dbReference>
<keyword evidence="3" id="KW-0804">Transcription</keyword>
<dbReference type="PROSITE" id="PS00041">
    <property type="entry name" value="HTH_ARAC_FAMILY_1"/>
    <property type="match status" value="1"/>
</dbReference>
<dbReference type="InterPro" id="IPR018062">
    <property type="entry name" value="HTH_AraC-typ_CS"/>
</dbReference>
<dbReference type="SUPFAM" id="SSF52317">
    <property type="entry name" value="Class I glutamine amidotransferase-like"/>
    <property type="match status" value="1"/>
</dbReference>
<dbReference type="InterPro" id="IPR009057">
    <property type="entry name" value="Homeodomain-like_sf"/>
</dbReference>
<proteinExistence type="predicted"/>
<dbReference type="Gene3D" id="3.40.50.880">
    <property type="match status" value="1"/>
</dbReference>
<evidence type="ECO:0000256" key="3">
    <source>
        <dbReference type="ARBA" id="ARBA00023163"/>
    </source>
</evidence>
<dbReference type="SUPFAM" id="SSF46689">
    <property type="entry name" value="Homeodomain-like"/>
    <property type="match status" value="2"/>
</dbReference>
<accession>A0A2T6CJR9</accession>
<name>A0A2T6CJR9_9RHOB</name>
<feature type="domain" description="HTH araC/xylS-type" evidence="4">
    <location>
        <begin position="226"/>
        <end position="324"/>
    </location>
</feature>
<dbReference type="GO" id="GO:0003700">
    <property type="term" value="F:DNA-binding transcription factor activity"/>
    <property type="evidence" value="ECO:0007669"/>
    <property type="project" value="InterPro"/>
</dbReference>
<dbReference type="Proteomes" id="UP000244092">
    <property type="component" value="Unassembled WGS sequence"/>
</dbReference>